<dbReference type="SUPFAM" id="SSF49899">
    <property type="entry name" value="Concanavalin A-like lectins/glucanases"/>
    <property type="match status" value="1"/>
</dbReference>
<dbReference type="EMBL" id="GL378359">
    <property type="protein sequence ID" value="EFJ45174.1"/>
    <property type="molecule type" value="Genomic_DNA"/>
</dbReference>
<dbReference type="KEGG" id="vcn:VOLCADRAFT_35832"/>
<keyword evidence="3" id="KW-1185">Reference proteome</keyword>
<gene>
    <name evidence="2" type="ORF">VOLCADRAFT_35832</name>
</gene>
<dbReference type="InterPro" id="IPR043136">
    <property type="entry name" value="B30.2/SPRY_sf"/>
</dbReference>
<dbReference type="Gene3D" id="2.60.120.920">
    <property type="match status" value="1"/>
</dbReference>
<dbReference type="eggNOG" id="KOG1477">
    <property type="taxonomic scope" value="Eukaryota"/>
</dbReference>
<dbReference type="InterPro" id="IPR003877">
    <property type="entry name" value="SPRY_dom"/>
</dbReference>
<feature type="non-terminal residue" evidence="2">
    <location>
        <position position="1"/>
    </location>
</feature>
<dbReference type="AlphaFoldDB" id="D8U594"/>
<protein>
    <recommendedName>
        <fullName evidence="1">B30.2/SPRY domain-containing protein</fullName>
    </recommendedName>
</protein>
<dbReference type="InterPro" id="IPR050618">
    <property type="entry name" value="Ubq-SigPath_Reg"/>
</dbReference>
<dbReference type="GeneID" id="9616942"/>
<dbReference type="PROSITE" id="PS50188">
    <property type="entry name" value="B302_SPRY"/>
    <property type="match status" value="1"/>
</dbReference>
<dbReference type="RefSeq" id="XP_002953850.1">
    <property type="nucleotide sequence ID" value="XM_002953804.1"/>
</dbReference>
<reference evidence="2 3" key="1">
    <citation type="journal article" date="2010" name="Science">
        <title>Genomic analysis of organismal complexity in the multicellular green alga Volvox carteri.</title>
        <authorList>
            <person name="Prochnik S.E."/>
            <person name="Umen J."/>
            <person name="Nedelcu A.M."/>
            <person name="Hallmann A."/>
            <person name="Miller S.M."/>
            <person name="Nishii I."/>
            <person name="Ferris P."/>
            <person name="Kuo A."/>
            <person name="Mitros T."/>
            <person name="Fritz-Laylin L.K."/>
            <person name="Hellsten U."/>
            <person name="Chapman J."/>
            <person name="Simakov O."/>
            <person name="Rensing S.A."/>
            <person name="Terry A."/>
            <person name="Pangilinan J."/>
            <person name="Kapitonov V."/>
            <person name="Jurka J."/>
            <person name="Salamov A."/>
            <person name="Shapiro H."/>
            <person name="Schmutz J."/>
            <person name="Grimwood J."/>
            <person name="Lindquist E."/>
            <person name="Lucas S."/>
            <person name="Grigoriev I.V."/>
            <person name="Schmitt R."/>
            <person name="Kirk D."/>
            <person name="Rokhsar D.S."/>
        </authorList>
    </citation>
    <scope>NUCLEOTIDE SEQUENCE [LARGE SCALE GENOMIC DNA]</scope>
    <source>
        <strain evidence="3">f. Nagariensis / Eve</strain>
    </source>
</reference>
<proteinExistence type="predicted"/>
<dbReference type="PANTHER" id="PTHR12864">
    <property type="entry name" value="RAN BINDING PROTEIN 9-RELATED"/>
    <property type="match status" value="1"/>
</dbReference>
<dbReference type="InterPro" id="IPR013320">
    <property type="entry name" value="ConA-like_dom_sf"/>
</dbReference>
<accession>D8U594</accession>
<feature type="non-terminal residue" evidence="2">
    <location>
        <position position="103"/>
    </location>
</feature>
<dbReference type="OrthoDB" id="25503at2759"/>
<feature type="domain" description="B30.2/SPRY" evidence="1">
    <location>
        <begin position="1"/>
        <end position="103"/>
    </location>
</feature>
<evidence type="ECO:0000259" key="1">
    <source>
        <dbReference type="PROSITE" id="PS50188"/>
    </source>
</evidence>
<evidence type="ECO:0000313" key="3">
    <source>
        <dbReference type="Proteomes" id="UP000001058"/>
    </source>
</evidence>
<dbReference type="Proteomes" id="UP000001058">
    <property type="component" value="Unassembled WGS sequence"/>
</dbReference>
<evidence type="ECO:0000313" key="2">
    <source>
        <dbReference type="EMBL" id="EFJ45174.1"/>
    </source>
</evidence>
<name>D8U594_VOLCA</name>
<dbReference type="SMART" id="SM00449">
    <property type="entry name" value="SPRY"/>
    <property type="match status" value="1"/>
</dbReference>
<dbReference type="Pfam" id="PF00622">
    <property type="entry name" value="SPRY"/>
    <property type="match status" value="1"/>
</dbReference>
<dbReference type="STRING" id="3068.D8U594"/>
<dbReference type="InterPro" id="IPR001870">
    <property type="entry name" value="B30.2/SPRY"/>
</dbReference>
<dbReference type="InParanoid" id="D8U594"/>
<sequence>IGIGFCTEEVLLARLPGWDSHSYGYHGDDGHAFAGSGTGRPYGPPFTSGDVVGALYNKADRSITYYKNGESLGVAFRDIHETSPLYPCVGLRTRGEEVVANFG</sequence>
<organism evidence="3">
    <name type="scientific">Volvox carteri f. nagariensis</name>
    <dbReference type="NCBI Taxonomy" id="3068"/>
    <lineage>
        <taxon>Eukaryota</taxon>
        <taxon>Viridiplantae</taxon>
        <taxon>Chlorophyta</taxon>
        <taxon>core chlorophytes</taxon>
        <taxon>Chlorophyceae</taxon>
        <taxon>CS clade</taxon>
        <taxon>Chlamydomonadales</taxon>
        <taxon>Volvocaceae</taxon>
        <taxon>Volvox</taxon>
    </lineage>
</organism>